<protein>
    <recommendedName>
        <fullName evidence="7">C2H2-type domain-containing protein</fullName>
    </recommendedName>
</protein>
<feature type="domain" description="C2H2-type" evidence="7">
    <location>
        <begin position="28"/>
        <end position="57"/>
    </location>
</feature>
<feature type="domain" description="C2H2-type" evidence="7">
    <location>
        <begin position="87"/>
        <end position="116"/>
    </location>
</feature>
<feature type="region of interest" description="Disordered" evidence="6">
    <location>
        <begin position="1"/>
        <end position="24"/>
    </location>
</feature>
<dbReference type="PANTHER" id="PTHR19818:SF139">
    <property type="entry name" value="PAIR-RULE PROTEIN ODD-PAIRED"/>
    <property type="match status" value="1"/>
</dbReference>
<dbReference type="PROSITE" id="PS50157">
    <property type="entry name" value="ZINC_FINGER_C2H2_2"/>
    <property type="match status" value="4"/>
</dbReference>
<evidence type="ECO:0000313" key="8">
    <source>
        <dbReference type="EMBL" id="CAH0519366.1"/>
    </source>
</evidence>
<evidence type="ECO:0000256" key="5">
    <source>
        <dbReference type="PROSITE-ProRule" id="PRU00042"/>
    </source>
</evidence>
<proteinExistence type="predicted"/>
<keyword evidence="2" id="KW-0677">Repeat</keyword>
<dbReference type="InterPro" id="IPR050329">
    <property type="entry name" value="GLI_C2H2-zinc-finger"/>
</dbReference>
<dbReference type="SUPFAM" id="SSF57667">
    <property type="entry name" value="beta-beta-alpha zinc fingers"/>
    <property type="match status" value="2"/>
</dbReference>
<keyword evidence="3 5" id="KW-0863">Zinc-finger</keyword>
<evidence type="ECO:0000313" key="9">
    <source>
        <dbReference type="Proteomes" id="UP001158986"/>
    </source>
</evidence>
<dbReference type="PANTHER" id="PTHR19818">
    <property type="entry name" value="ZINC FINGER PROTEIN ZIC AND GLI"/>
    <property type="match status" value="1"/>
</dbReference>
<comment type="caution">
    <text evidence="8">The sequence shown here is derived from an EMBL/GenBank/DDBJ whole genome shotgun (WGS) entry which is preliminary data.</text>
</comment>
<accession>A0ABN8D479</accession>
<evidence type="ECO:0000256" key="6">
    <source>
        <dbReference type="SAM" id="MobiDB-lite"/>
    </source>
</evidence>
<feature type="domain" description="C2H2-type" evidence="7">
    <location>
        <begin position="58"/>
        <end position="87"/>
    </location>
</feature>
<keyword evidence="1" id="KW-0479">Metal-binding</keyword>
<dbReference type="PROSITE" id="PS00028">
    <property type="entry name" value="ZINC_FINGER_C2H2_1"/>
    <property type="match status" value="4"/>
</dbReference>
<dbReference type="Gene3D" id="3.30.160.60">
    <property type="entry name" value="Classic Zinc Finger"/>
    <property type="match status" value="4"/>
</dbReference>
<evidence type="ECO:0000259" key="7">
    <source>
        <dbReference type="PROSITE" id="PS50157"/>
    </source>
</evidence>
<dbReference type="InterPro" id="IPR013087">
    <property type="entry name" value="Znf_C2H2_type"/>
</dbReference>
<gene>
    <name evidence="8" type="ORF">PBS001_LOCUS5895</name>
</gene>
<sequence>MSATTTVRSNLVVTPQPRLRDSQQDRPFVCPVPLCGGRFHRKFTLHEHIKTHTGEQPYQCPIKFCGKRFSTSGNLARHKRLHSLHKIECPVAGCTRIFTNKDRLAKHQKVHNGSAIHTCKVSGCGKTFSTSGNLTRHTKTQHRSVPLPVYSCNSRQQQNRQQLQLQQQQQHQQTGKESFLMLSMQSPCDEVPMVEFDTMMVVSPMEEQLQQYAFVNTPSDPEILSEEDLKDLFECLF</sequence>
<dbReference type="Proteomes" id="UP001158986">
    <property type="component" value="Unassembled WGS sequence"/>
</dbReference>
<dbReference type="SMART" id="SM00355">
    <property type="entry name" value="ZnF_C2H2"/>
    <property type="match status" value="4"/>
</dbReference>
<evidence type="ECO:0000256" key="4">
    <source>
        <dbReference type="ARBA" id="ARBA00022833"/>
    </source>
</evidence>
<dbReference type="EMBL" id="CAKLCB010000294">
    <property type="protein sequence ID" value="CAH0519366.1"/>
    <property type="molecule type" value="Genomic_DNA"/>
</dbReference>
<keyword evidence="9" id="KW-1185">Reference proteome</keyword>
<evidence type="ECO:0000256" key="2">
    <source>
        <dbReference type="ARBA" id="ARBA00022737"/>
    </source>
</evidence>
<keyword evidence="4" id="KW-0862">Zinc</keyword>
<evidence type="ECO:0000256" key="3">
    <source>
        <dbReference type="ARBA" id="ARBA00022771"/>
    </source>
</evidence>
<feature type="compositionally biased region" description="Polar residues" evidence="6">
    <location>
        <begin position="1"/>
        <end position="13"/>
    </location>
</feature>
<dbReference type="InterPro" id="IPR036236">
    <property type="entry name" value="Znf_C2H2_sf"/>
</dbReference>
<reference evidence="8 9" key="1">
    <citation type="submission" date="2021-11" db="EMBL/GenBank/DDBJ databases">
        <authorList>
            <person name="Islam A."/>
            <person name="Islam S."/>
            <person name="Flora M.S."/>
            <person name="Rahman M."/>
            <person name="Ziaur R.M."/>
            <person name="Epstein J.H."/>
            <person name="Hassan M."/>
            <person name="Klassen M."/>
            <person name="Woodard K."/>
            <person name="Webb A."/>
            <person name="Webby R.J."/>
            <person name="El Zowalaty M.E."/>
        </authorList>
    </citation>
    <scope>NUCLEOTIDE SEQUENCE [LARGE SCALE GENOMIC DNA]</scope>
    <source>
        <strain evidence="8">Pbs1</strain>
    </source>
</reference>
<name>A0ABN8D479_9STRA</name>
<evidence type="ECO:0000256" key="1">
    <source>
        <dbReference type="ARBA" id="ARBA00022723"/>
    </source>
</evidence>
<dbReference type="Pfam" id="PF00096">
    <property type="entry name" value="zf-C2H2"/>
    <property type="match status" value="3"/>
</dbReference>
<feature type="domain" description="C2H2-type" evidence="7">
    <location>
        <begin position="117"/>
        <end position="146"/>
    </location>
</feature>
<organism evidence="8 9">
    <name type="scientific">Peronospora belbahrii</name>
    <dbReference type="NCBI Taxonomy" id="622444"/>
    <lineage>
        <taxon>Eukaryota</taxon>
        <taxon>Sar</taxon>
        <taxon>Stramenopiles</taxon>
        <taxon>Oomycota</taxon>
        <taxon>Peronosporomycetes</taxon>
        <taxon>Peronosporales</taxon>
        <taxon>Peronosporaceae</taxon>
        <taxon>Peronospora</taxon>
    </lineage>
</organism>